<evidence type="ECO:0000313" key="5">
    <source>
        <dbReference type="EMBL" id="WQB71911.1"/>
    </source>
</evidence>
<protein>
    <submittedName>
        <fullName evidence="5">DUF4349 domain-containing protein</fullName>
    </submittedName>
</protein>
<keyword evidence="3" id="KW-0472">Membrane</keyword>
<dbReference type="Pfam" id="PF14257">
    <property type="entry name" value="DUF4349"/>
    <property type="match status" value="1"/>
</dbReference>
<feature type="transmembrane region" description="Helical" evidence="3">
    <location>
        <begin position="326"/>
        <end position="351"/>
    </location>
</feature>
<dbReference type="EMBL" id="CP139779">
    <property type="protein sequence ID" value="WQB71911.1"/>
    <property type="molecule type" value="Genomic_DNA"/>
</dbReference>
<evidence type="ECO:0000256" key="2">
    <source>
        <dbReference type="SAM" id="MobiDB-lite"/>
    </source>
</evidence>
<dbReference type="RefSeq" id="WP_322412024.1">
    <property type="nucleotide sequence ID" value="NZ_CP139779.1"/>
</dbReference>
<dbReference type="Proteomes" id="UP001324533">
    <property type="component" value="Chromosome"/>
</dbReference>
<evidence type="ECO:0000256" key="3">
    <source>
        <dbReference type="SAM" id="Phobius"/>
    </source>
</evidence>
<reference evidence="5 6" key="1">
    <citation type="submission" date="2023-06" db="EMBL/GenBank/DDBJ databases">
        <title>Rock-solubilizing bacteria, Microbacterium invictum, promotes re-establishment of vegetation in rocky wasteland by accelerating rock bio-weathering and reshaping soil bacterial community.</title>
        <authorList>
            <person name="Liu C."/>
        </authorList>
    </citation>
    <scope>NUCLEOTIDE SEQUENCE [LARGE SCALE GENOMIC DNA]</scope>
    <source>
        <strain evidence="5 6">X-18</strain>
    </source>
</reference>
<feature type="domain" description="DUF4349" evidence="4">
    <location>
        <begin position="121"/>
        <end position="348"/>
    </location>
</feature>
<keyword evidence="3" id="KW-1133">Transmembrane helix</keyword>
<accession>A0ABZ0VH03</accession>
<keyword evidence="6" id="KW-1185">Reference proteome</keyword>
<keyword evidence="1" id="KW-0175">Coiled coil</keyword>
<feature type="region of interest" description="Disordered" evidence="2">
    <location>
        <begin position="81"/>
        <end position="117"/>
    </location>
</feature>
<organism evidence="5 6">
    <name type="scientific">Microbacterium invictum</name>
    <dbReference type="NCBI Taxonomy" id="515415"/>
    <lineage>
        <taxon>Bacteria</taxon>
        <taxon>Bacillati</taxon>
        <taxon>Actinomycetota</taxon>
        <taxon>Actinomycetes</taxon>
        <taxon>Micrococcales</taxon>
        <taxon>Microbacteriaceae</taxon>
        <taxon>Microbacterium</taxon>
    </lineage>
</organism>
<evidence type="ECO:0000259" key="4">
    <source>
        <dbReference type="Pfam" id="PF14257"/>
    </source>
</evidence>
<name>A0ABZ0VH03_9MICO</name>
<evidence type="ECO:0000256" key="1">
    <source>
        <dbReference type="SAM" id="Coils"/>
    </source>
</evidence>
<feature type="transmembrane region" description="Helical" evidence="3">
    <location>
        <begin position="42"/>
        <end position="67"/>
    </location>
</feature>
<proteinExistence type="predicted"/>
<keyword evidence="3" id="KW-0812">Transmembrane</keyword>
<sequence>MNTVSRPPLPDLDEERIARIERGLFADIDAERSARRRRRRTGWATAGAAAAVIIVAAAIAPAVGGLVSGAGSEQFAVAPSGADEATLPQGQEAPIEGGAIDGVPTDEAGAGASAADTSVEREIITSASANLVVEDVPTAAAEVADAADRIGGFVQSQSVGRSGVPIPIDPGIGGPDVSYPAPYAGGETGWVTVRIPAAELSGFVSGLSAIGEVTQSSIDRQDVTDQTVDLRARVEATQASVDRLEELLAEAGDLGDLIAAESALAERQATLESYQQQLESLEGQVELSTVSVSLAPRVERVEADPAGFGDGVAAGWNGLIATLNGLVIAVGFLLPWLAVLGVAALLVWAAVRVRRARRARREAATATGPAEDDTRGA</sequence>
<gene>
    <name evidence="5" type="ORF">T9R20_08200</name>
</gene>
<evidence type="ECO:0000313" key="6">
    <source>
        <dbReference type="Proteomes" id="UP001324533"/>
    </source>
</evidence>
<feature type="coiled-coil region" evidence="1">
    <location>
        <begin position="234"/>
        <end position="291"/>
    </location>
</feature>
<dbReference type="InterPro" id="IPR025645">
    <property type="entry name" value="DUF4349"/>
</dbReference>